<dbReference type="GO" id="GO:0005634">
    <property type="term" value="C:nucleus"/>
    <property type="evidence" value="ECO:0007669"/>
    <property type="project" value="TreeGrafter"/>
</dbReference>
<organism evidence="3 4">
    <name type="scientific">Skeletonema marinoi</name>
    <dbReference type="NCBI Taxonomy" id="267567"/>
    <lineage>
        <taxon>Eukaryota</taxon>
        <taxon>Sar</taxon>
        <taxon>Stramenopiles</taxon>
        <taxon>Ochrophyta</taxon>
        <taxon>Bacillariophyta</taxon>
        <taxon>Coscinodiscophyceae</taxon>
        <taxon>Thalassiosirophycidae</taxon>
        <taxon>Thalassiosirales</taxon>
        <taxon>Skeletonemataceae</taxon>
        <taxon>Skeletonema</taxon>
        <taxon>Skeletonema marinoi-dohrnii complex</taxon>
    </lineage>
</organism>
<dbReference type="InterPro" id="IPR021843">
    <property type="entry name" value="PSME4_C"/>
</dbReference>
<dbReference type="Pfam" id="PF11919">
    <property type="entry name" value="PSME4_C"/>
    <property type="match status" value="1"/>
</dbReference>
<dbReference type="PANTHER" id="PTHR32170">
    <property type="entry name" value="PROTEASOME ACTIVATOR COMPLEX SUBUNIT 4"/>
    <property type="match status" value="1"/>
</dbReference>
<dbReference type="GO" id="GO:0070628">
    <property type="term" value="F:proteasome binding"/>
    <property type="evidence" value="ECO:0007669"/>
    <property type="project" value="InterPro"/>
</dbReference>
<reference evidence="3" key="1">
    <citation type="submission" date="2023-06" db="EMBL/GenBank/DDBJ databases">
        <title>Survivors Of The Sea: Transcriptome response of Skeletonema marinoi to long-term dormancy.</title>
        <authorList>
            <person name="Pinder M.I.M."/>
            <person name="Kourtchenko O."/>
            <person name="Robertson E.K."/>
            <person name="Larsson T."/>
            <person name="Maumus F."/>
            <person name="Osuna-Cruz C.M."/>
            <person name="Vancaester E."/>
            <person name="Stenow R."/>
            <person name="Vandepoele K."/>
            <person name="Ploug H."/>
            <person name="Bruchert V."/>
            <person name="Godhe A."/>
            <person name="Topel M."/>
        </authorList>
    </citation>
    <scope>NUCLEOTIDE SEQUENCE</scope>
    <source>
        <strain evidence="3">R05AC</strain>
    </source>
</reference>
<keyword evidence="4" id="KW-1185">Reference proteome</keyword>
<protein>
    <submittedName>
        <fullName evidence="3">DUF3437 domain-containing protein</fullName>
    </submittedName>
</protein>
<sequence>MRQHPLSPGYLQQCHSALEELVAKYIRIANKSIKKKKKESADADVSKEEAEEKAAKEKQRAKRQQRSVFVLCAVVMGRPYDTPPYIPEALAALSKHSFEQRASMGVRDEVKRVCSEFKRTHTDYWEAHKKQFTQEQLEALEDVVSTPHYYA</sequence>
<name>A0AAD8XUP5_9STRA</name>
<dbReference type="Proteomes" id="UP001224775">
    <property type="component" value="Unassembled WGS sequence"/>
</dbReference>
<evidence type="ECO:0000256" key="1">
    <source>
        <dbReference type="SAM" id="MobiDB-lite"/>
    </source>
</evidence>
<gene>
    <name evidence="3" type="ORF">QTG54_014993</name>
</gene>
<dbReference type="InterPro" id="IPR035309">
    <property type="entry name" value="PSME4"/>
</dbReference>
<dbReference type="PANTHER" id="PTHR32170:SF3">
    <property type="entry name" value="PROTEASOME ACTIVATOR COMPLEX SUBUNIT 4"/>
    <property type="match status" value="1"/>
</dbReference>
<dbReference type="AlphaFoldDB" id="A0AAD8XUP5"/>
<proteinExistence type="predicted"/>
<evidence type="ECO:0000313" key="3">
    <source>
        <dbReference type="EMBL" id="KAK1734226.1"/>
    </source>
</evidence>
<feature type="compositionally biased region" description="Basic and acidic residues" evidence="1">
    <location>
        <begin position="39"/>
        <end position="58"/>
    </location>
</feature>
<evidence type="ECO:0000259" key="2">
    <source>
        <dbReference type="Pfam" id="PF11919"/>
    </source>
</evidence>
<dbReference type="GO" id="GO:0010499">
    <property type="term" value="P:proteasomal ubiquitin-independent protein catabolic process"/>
    <property type="evidence" value="ECO:0007669"/>
    <property type="project" value="TreeGrafter"/>
</dbReference>
<dbReference type="EMBL" id="JATAAI010000040">
    <property type="protein sequence ID" value="KAK1734226.1"/>
    <property type="molecule type" value="Genomic_DNA"/>
</dbReference>
<dbReference type="GO" id="GO:0005829">
    <property type="term" value="C:cytosol"/>
    <property type="evidence" value="ECO:0007669"/>
    <property type="project" value="TreeGrafter"/>
</dbReference>
<comment type="caution">
    <text evidence="3">The sequence shown here is derived from an EMBL/GenBank/DDBJ whole genome shotgun (WGS) entry which is preliminary data.</text>
</comment>
<accession>A0AAD8XUP5</accession>
<evidence type="ECO:0000313" key="4">
    <source>
        <dbReference type="Proteomes" id="UP001224775"/>
    </source>
</evidence>
<dbReference type="GO" id="GO:0016504">
    <property type="term" value="F:peptidase activator activity"/>
    <property type="evidence" value="ECO:0007669"/>
    <property type="project" value="InterPro"/>
</dbReference>
<feature type="domain" description="Proteasome activator complex subunit 4 C-terminal" evidence="2">
    <location>
        <begin position="64"/>
        <end position="151"/>
    </location>
</feature>
<feature type="region of interest" description="Disordered" evidence="1">
    <location>
        <begin position="33"/>
        <end position="64"/>
    </location>
</feature>